<protein>
    <recommendedName>
        <fullName evidence="4">DUF1850 domain-containing protein</fullName>
    </recommendedName>
</protein>
<gene>
    <name evidence="2" type="ORF">SAMN04488567_1586</name>
</gene>
<proteinExistence type="predicted"/>
<keyword evidence="3" id="KW-1185">Reference proteome</keyword>
<dbReference type="InterPro" id="IPR015001">
    <property type="entry name" value="DUF1850"/>
</dbReference>
<evidence type="ECO:0000313" key="2">
    <source>
        <dbReference type="EMBL" id="SDE41223.1"/>
    </source>
</evidence>
<organism evidence="2 3">
    <name type="scientific">Limimaricola pyoseonensis</name>
    <dbReference type="NCBI Taxonomy" id="521013"/>
    <lineage>
        <taxon>Bacteria</taxon>
        <taxon>Pseudomonadati</taxon>
        <taxon>Pseudomonadota</taxon>
        <taxon>Alphaproteobacteria</taxon>
        <taxon>Rhodobacterales</taxon>
        <taxon>Paracoccaceae</taxon>
        <taxon>Limimaricola</taxon>
    </lineage>
</organism>
<keyword evidence="1" id="KW-0732">Signal</keyword>
<evidence type="ECO:0008006" key="4">
    <source>
        <dbReference type="Google" id="ProtNLM"/>
    </source>
</evidence>
<dbReference type="Proteomes" id="UP000198922">
    <property type="component" value="Unassembled WGS sequence"/>
</dbReference>
<feature type="chain" id="PRO_5011437828" description="DUF1850 domain-containing protein" evidence="1">
    <location>
        <begin position="22"/>
        <end position="163"/>
    </location>
</feature>
<sequence>MRRRVAAGGALSLLLAASALGAAGAGDAVTEGGTAALVATLADGTEIARLAVPSGGEWCVLWRHSVQGFEVADCYENRDGHMVLVRSHQPDFAAGLGHIPGRGTQASDGAGGYWITGIDEPVPGDAYVLRAGSMAVDHRLSVGGTTVSLSARAARARVRIALE</sequence>
<reference evidence="3" key="1">
    <citation type="submission" date="2016-10" db="EMBL/GenBank/DDBJ databases">
        <authorList>
            <person name="Varghese N."/>
            <person name="Submissions S."/>
        </authorList>
    </citation>
    <scope>NUCLEOTIDE SEQUENCE [LARGE SCALE GENOMIC DNA]</scope>
    <source>
        <strain evidence="3">DSM 21424</strain>
    </source>
</reference>
<feature type="signal peptide" evidence="1">
    <location>
        <begin position="1"/>
        <end position="21"/>
    </location>
</feature>
<dbReference type="RefSeq" id="WP_242652228.1">
    <property type="nucleotide sequence ID" value="NZ_FNAT01000002.1"/>
</dbReference>
<evidence type="ECO:0000256" key="1">
    <source>
        <dbReference type="SAM" id="SignalP"/>
    </source>
</evidence>
<accession>A0A1G7CPT0</accession>
<name>A0A1G7CPT0_9RHOB</name>
<dbReference type="STRING" id="521013.SAMN04488567_1586"/>
<dbReference type="EMBL" id="FNAT01000002">
    <property type="protein sequence ID" value="SDE41223.1"/>
    <property type="molecule type" value="Genomic_DNA"/>
</dbReference>
<dbReference type="AlphaFoldDB" id="A0A1G7CPT0"/>
<evidence type="ECO:0000313" key="3">
    <source>
        <dbReference type="Proteomes" id="UP000198922"/>
    </source>
</evidence>
<dbReference type="Pfam" id="PF08905">
    <property type="entry name" value="DUF1850"/>
    <property type="match status" value="1"/>
</dbReference>